<name>A0A3L7A9X7_9MICO</name>
<evidence type="ECO:0000313" key="3">
    <source>
        <dbReference type="Proteomes" id="UP000272503"/>
    </source>
</evidence>
<dbReference type="Pfam" id="PF06197">
    <property type="entry name" value="DUF998"/>
    <property type="match status" value="1"/>
</dbReference>
<comment type="caution">
    <text evidence="2">The sequence shown here is derived from an EMBL/GenBank/DDBJ whole genome shotgun (WGS) entry which is preliminary data.</text>
</comment>
<keyword evidence="1" id="KW-1133">Transmembrane helix</keyword>
<feature type="transmembrane region" description="Helical" evidence="1">
    <location>
        <begin position="248"/>
        <end position="266"/>
    </location>
</feature>
<feature type="transmembrane region" description="Helical" evidence="1">
    <location>
        <begin position="137"/>
        <end position="156"/>
    </location>
</feature>
<feature type="transmembrane region" description="Helical" evidence="1">
    <location>
        <begin position="27"/>
        <end position="47"/>
    </location>
</feature>
<accession>A0A3L7A9X7</accession>
<keyword evidence="3" id="KW-1185">Reference proteome</keyword>
<organism evidence="2 3">
    <name type="scientific">Mycetocola tolaasinivorans</name>
    <dbReference type="NCBI Taxonomy" id="76635"/>
    <lineage>
        <taxon>Bacteria</taxon>
        <taxon>Bacillati</taxon>
        <taxon>Actinomycetota</taxon>
        <taxon>Actinomycetes</taxon>
        <taxon>Micrococcales</taxon>
        <taxon>Microbacteriaceae</taxon>
        <taxon>Mycetocola</taxon>
    </lineage>
</organism>
<dbReference type="InterPro" id="IPR009339">
    <property type="entry name" value="DUF998"/>
</dbReference>
<sequence>MNNFEPSAAASARPDAAASAVRTESRALYAALTSAVVGGVLGLVLGLTRPLPLVGEWSFGNLAAIAAGLLGAAAAATGYALARRSPGQEWRREVPSPLTIVSFSGVVIVHGLLASLTTLATFLLLGRGFIGLILDPFWSVLLMGTTTGLTAWIITLSVSRLTTVRMSSLLMAFVGLGTLTSMVTASDPDWWRTHFSHLGTFGDLSSLLFNGTLIVGGLMVTAFAIYVSNDMRPLVDAGQLRSRTSPRTVARLFIVMGVMLAGVGIVPVHVSLLIHNVCASGMAVAFGALLISGPRVLAGMPRAYFVASWLFLAAMLVSVALFAMGFFGLTAFEILVFAMVFGWMAVFIRFLATARPD</sequence>
<dbReference type="OrthoDB" id="3225559at2"/>
<feature type="transmembrane region" description="Helical" evidence="1">
    <location>
        <begin position="103"/>
        <end position="125"/>
    </location>
</feature>
<evidence type="ECO:0000313" key="2">
    <source>
        <dbReference type="EMBL" id="RLP76855.1"/>
    </source>
</evidence>
<keyword evidence="1" id="KW-0812">Transmembrane</keyword>
<feature type="transmembrane region" description="Helical" evidence="1">
    <location>
        <begin position="303"/>
        <end position="328"/>
    </location>
</feature>
<reference evidence="2 3" key="1">
    <citation type="submission" date="2018-10" db="EMBL/GenBank/DDBJ databases">
        <authorList>
            <person name="Li J."/>
        </authorList>
    </citation>
    <scope>NUCLEOTIDE SEQUENCE [LARGE SCALE GENOMIC DNA]</scope>
    <source>
        <strain evidence="2 3">IF 016277</strain>
    </source>
</reference>
<dbReference type="EMBL" id="RCUX01000003">
    <property type="protein sequence ID" value="RLP76855.1"/>
    <property type="molecule type" value="Genomic_DNA"/>
</dbReference>
<dbReference type="AlphaFoldDB" id="A0A3L7A9X7"/>
<feature type="transmembrane region" description="Helical" evidence="1">
    <location>
        <begin position="168"/>
        <end position="186"/>
    </location>
</feature>
<proteinExistence type="predicted"/>
<dbReference type="Proteomes" id="UP000272503">
    <property type="component" value="Unassembled WGS sequence"/>
</dbReference>
<feature type="transmembrane region" description="Helical" evidence="1">
    <location>
        <begin position="59"/>
        <end position="82"/>
    </location>
</feature>
<protein>
    <submittedName>
        <fullName evidence="2">DUF998 domain-containing protein</fullName>
    </submittedName>
</protein>
<feature type="transmembrane region" description="Helical" evidence="1">
    <location>
        <begin position="334"/>
        <end position="352"/>
    </location>
</feature>
<gene>
    <name evidence="2" type="ORF">D9V32_04245</name>
</gene>
<dbReference type="RefSeq" id="WP_121647665.1">
    <property type="nucleotide sequence ID" value="NZ_RCUX01000003.1"/>
</dbReference>
<feature type="transmembrane region" description="Helical" evidence="1">
    <location>
        <begin position="272"/>
        <end position="291"/>
    </location>
</feature>
<evidence type="ECO:0000256" key="1">
    <source>
        <dbReference type="SAM" id="Phobius"/>
    </source>
</evidence>
<feature type="transmembrane region" description="Helical" evidence="1">
    <location>
        <begin position="206"/>
        <end position="227"/>
    </location>
</feature>
<keyword evidence="1" id="KW-0472">Membrane</keyword>